<keyword evidence="3" id="KW-1185">Reference proteome</keyword>
<evidence type="ECO:0000313" key="3">
    <source>
        <dbReference type="Proteomes" id="UP000016960"/>
    </source>
</evidence>
<feature type="transmembrane region" description="Helical" evidence="1">
    <location>
        <begin position="6"/>
        <end position="31"/>
    </location>
</feature>
<feature type="transmembrane region" description="Helical" evidence="1">
    <location>
        <begin position="124"/>
        <end position="143"/>
    </location>
</feature>
<feature type="transmembrane region" description="Helical" evidence="1">
    <location>
        <begin position="62"/>
        <end position="85"/>
    </location>
</feature>
<keyword evidence="1" id="KW-0472">Membrane</keyword>
<feature type="transmembrane region" description="Helical" evidence="1">
    <location>
        <begin position="155"/>
        <end position="176"/>
    </location>
</feature>
<dbReference type="eggNOG" id="ENOG502Z7M6">
    <property type="taxonomic scope" value="Bacteria"/>
</dbReference>
<evidence type="ECO:0000256" key="1">
    <source>
        <dbReference type="SAM" id="Phobius"/>
    </source>
</evidence>
<comment type="caution">
    <text evidence="2">The sequence shown here is derived from an EMBL/GenBank/DDBJ whole genome shotgun (WGS) entry which is preliminary data.</text>
</comment>
<dbReference type="Proteomes" id="UP000016960">
    <property type="component" value="Unassembled WGS sequence"/>
</dbReference>
<dbReference type="RefSeq" id="WP_022606270.1">
    <property type="nucleotide sequence ID" value="NZ_ASSJ01000041.1"/>
</dbReference>
<proteinExistence type="predicted"/>
<dbReference type="STRING" id="582515.KR51_00015620"/>
<name>U5DLG4_9CHRO</name>
<dbReference type="OrthoDB" id="507684at2"/>
<evidence type="ECO:0000313" key="2">
    <source>
        <dbReference type="EMBL" id="ERN41717.1"/>
    </source>
</evidence>
<keyword evidence="1" id="KW-0812">Transmembrane</keyword>
<dbReference type="EMBL" id="ASSJ01000041">
    <property type="protein sequence ID" value="ERN41717.1"/>
    <property type="molecule type" value="Genomic_DNA"/>
</dbReference>
<evidence type="ECO:0008006" key="4">
    <source>
        <dbReference type="Google" id="ProtNLM"/>
    </source>
</evidence>
<organism evidence="2 3">
    <name type="scientific">Rubidibacter lacunae KORDI 51-2</name>
    <dbReference type="NCBI Taxonomy" id="582515"/>
    <lineage>
        <taxon>Bacteria</taxon>
        <taxon>Bacillati</taxon>
        <taxon>Cyanobacteriota</taxon>
        <taxon>Cyanophyceae</taxon>
        <taxon>Oscillatoriophycideae</taxon>
        <taxon>Chroococcales</taxon>
        <taxon>Aphanothecaceae</taxon>
        <taxon>Rubidibacter</taxon>
    </lineage>
</organism>
<dbReference type="InterPro" id="IPR025067">
    <property type="entry name" value="DUF4079"/>
</dbReference>
<gene>
    <name evidence="2" type="ORF">KR51_00015620</name>
</gene>
<feature type="transmembrane region" description="Helical" evidence="1">
    <location>
        <begin position="188"/>
        <end position="206"/>
    </location>
</feature>
<dbReference type="Pfam" id="PF13301">
    <property type="entry name" value="DUF4079"/>
    <property type="match status" value="1"/>
</dbReference>
<dbReference type="InParanoid" id="U5DLG4"/>
<dbReference type="AlphaFoldDB" id="U5DLG4"/>
<accession>U5DLG4</accession>
<reference evidence="2 3" key="1">
    <citation type="submission" date="2013-05" db="EMBL/GenBank/DDBJ databases">
        <title>Draft genome sequence of Rubidibacter lacunae KORDI 51-2.</title>
        <authorList>
            <person name="Choi D.H."/>
            <person name="Noh J.H."/>
            <person name="Kwon K.-K."/>
            <person name="Lee J.-H."/>
            <person name="Ryu J.-Y."/>
        </authorList>
    </citation>
    <scope>NUCLEOTIDE SEQUENCE [LARGE SCALE GENOMIC DNA]</scope>
    <source>
        <strain evidence="2 3">KORDI 51-2</strain>
    </source>
</reference>
<keyword evidence="1" id="KW-1133">Transmembrane helix</keyword>
<dbReference type="PATRIC" id="fig|582515.4.peg.1762"/>
<feature type="transmembrane region" description="Helical" evidence="1">
    <location>
        <begin position="97"/>
        <end position="117"/>
    </location>
</feature>
<protein>
    <recommendedName>
        <fullName evidence="4">DUF4079 domain-containing protein</fullName>
    </recommendedName>
</protein>
<sequence>MTPEDFSYIIHPAIAVIFVFPLIGAVTHFALQTRQRRLEAAAGEKSKVPATVGREHLRLGKWLAAAVVSVSLLGLLQPILLKGIIEGNLFAEAPFEATFLLLMFPATAASLALLYLARQPLWRGVFATLTGMGLVVLGCNEAIFRRTYEWYVSHYYFGIVVALLMVLSLATVEDIYRDRSLAWRRAHAFLNSVAFLLFLAQGMTGARDLFEIALYKTP</sequence>